<dbReference type="OrthoDB" id="3801318at2759"/>
<dbReference type="InterPro" id="IPR001841">
    <property type="entry name" value="Znf_RING"/>
</dbReference>
<dbReference type="PANTHER" id="PTHR45969:SF69">
    <property type="entry name" value="FINGER DOMAIN PROTEIN, PUTATIVE (AFU_ORTHOLOGUE AFUA_3G12190)-RELATED"/>
    <property type="match status" value="1"/>
</dbReference>
<dbReference type="AlphaFoldDB" id="A0A6A5UAB3"/>
<reference evidence="7" key="1">
    <citation type="journal article" date="2020" name="Stud. Mycol.">
        <title>101 Dothideomycetes genomes: a test case for predicting lifestyles and emergence of pathogens.</title>
        <authorList>
            <person name="Haridas S."/>
            <person name="Albert R."/>
            <person name="Binder M."/>
            <person name="Bloem J."/>
            <person name="Labutti K."/>
            <person name="Salamov A."/>
            <person name="Andreopoulos B."/>
            <person name="Baker S."/>
            <person name="Barry K."/>
            <person name="Bills G."/>
            <person name="Bluhm B."/>
            <person name="Cannon C."/>
            <person name="Castanera R."/>
            <person name="Culley D."/>
            <person name="Daum C."/>
            <person name="Ezra D."/>
            <person name="Gonzalez J."/>
            <person name="Henrissat B."/>
            <person name="Kuo A."/>
            <person name="Liang C."/>
            <person name="Lipzen A."/>
            <person name="Lutzoni F."/>
            <person name="Magnuson J."/>
            <person name="Mondo S."/>
            <person name="Nolan M."/>
            <person name="Ohm R."/>
            <person name="Pangilinan J."/>
            <person name="Park H.-J."/>
            <person name="Ramirez L."/>
            <person name="Alfaro M."/>
            <person name="Sun H."/>
            <person name="Tritt A."/>
            <person name="Yoshinaga Y."/>
            <person name="Zwiers L.-H."/>
            <person name="Turgeon B."/>
            <person name="Goodwin S."/>
            <person name="Spatafora J."/>
            <person name="Crous P."/>
            <person name="Grigoriev I."/>
        </authorList>
    </citation>
    <scope>NUCLEOTIDE SEQUENCE</scope>
    <source>
        <strain evidence="7">CBS 675.92</strain>
    </source>
</reference>
<dbReference type="SUPFAM" id="SSF57850">
    <property type="entry name" value="RING/U-box"/>
    <property type="match status" value="1"/>
</dbReference>
<organism evidence="7 8">
    <name type="scientific">Byssothecium circinans</name>
    <dbReference type="NCBI Taxonomy" id="147558"/>
    <lineage>
        <taxon>Eukaryota</taxon>
        <taxon>Fungi</taxon>
        <taxon>Dikarya</taxon>
        <taxon>Ascomycota</taxon>
        <taxon>Pezizomycotina</taxon>
        <taxon>Dothideomycetes</taxon>
        <taxon>Pleosporomycetidae</taxon>
        <taxon>Pleosporales</taxon>
        <taxon>Massarineae</taxon>
        <taxon>Massarinaceae</taxon>
        <taxon>Byssothecium</taxon>
    </lineage>
</organism>
<gene>
    <name evidence="7" type="ORF">CC80DRAFT_500199</name>
</gene>
<dbReference type="Proteomes" id="UP000800035">
    <property type="component" value="Unassembled WGS sequence"/>
</dbReference>
<feature type="region of interest" description="Disordered" evidence="5">
    <location>
        <begin position="93"/>
        <end position="137"/>
    </location>
</feature>
<feature type="domain" description="RING-type" evidence="6">
    <location>
        <begin position="25"/>
        <end position="84"/>
    </location>
</feature>
<accession>A0A6A5UAB3</accession>
<evidence type="ECO:0000313" key="8">
    <source>
        <dbReference type="Proteomes" id="UP000800035"/>
    </source>
</evidence>
<evidence type="ECO:0000313" key="7">
    <source>
        <dbReference type="EMBL" id="KAF1961841.1"/>
    </source>
</evidence>
<dbReference type="EMBL" id="ML976980">
    <property type="protein sequence ID" value="KAF1961841.1"/>
    <property type="molecule type" value="Genomic_DNA"/>
</dbReference>
<dbReference type="InterPro" id="IPR026850">
    <property type="entry name" value="FANCL_C"/>
</dbReference>
<keyword evidence="1" id="KW-0479">Metal-binding</keyword>
<dbReference type="Gene3D" id="3.30.40.10">
    <property type="entry name" value="Zinc/RING finger domain, C3HC4 (zinc finger)"/>
    <property type="match status" value="1"/>
</dbReference>
<evidence type="ECO:0000256" key="1">
    <source>
        <dbReference type="ARBA" id="ARBA00022723"/>
    </source>
</evidence>
<evidence type="ECO:0000256" key="5">
    <source>
        <dbReference type="SAM" id="MobiDB-lite"/>
    </source>
</evidence>
<feature type="compositionally biased region" description="Acidic residues" evidence="5">
    <location>
        <begin position="123"/>
        <end position="135"/>
    </location>
</feature>
<evidence type="ECO:0000256" key="4">
    <source>
        <dbReference type="PROSITE-ProRule" id="PRU00175"/>
    </source>
</evidence>
<dbReference type="PANTHER" id="PTHR45969">
    <property type="entry name" value="RING ZINC FINGER PROTEIN-RELATED"/>
    <property type="match status" value="1"/>
</dbReference>
<dbReference type="PROSITE" id="PS50089">
    <property type="entry name" value="ZF_RING_2"/>
    <property type="match status" value="1"/>
</dbReference>
<evidence type="ECO:0000256" key="2">
    <source>
        <dbReference type="ARBA" id="ARBA00022771"/>
    </source>
</evidence>
<dbReference type="InterPro" id="IPR013083">
    <property type="entry name" value="Znf_RING/FYVE/PHD"/>
</dbReference>
<dbReference type="GO" id="GO:0008270">
    <property type="term" value="F:zinc ion binding"/>
    <property type="evidence" value="ECO:0007669"/>
    <property type="project" value="UniProtKB-KW"/>
</dbReference>
<feature type="compositionally biased region" description="Acidic residues" evidence="5">
    <location>
        <begin position="97"/>
        <end position="114"/>
    </location>
</feature>
<sequence length="413" mass="47902">MTTRQAEYVQSHLVPVAKPPSDAVCSICLNKWLSSELSAEEVIKTRCGHMFHKTCLTTWLTSTYLVDDGEWQVEWTHNTCPYCRGVLFHPPEPSAFESDEEEEADEDHDADEEDNHGHRSNDDASDASDNEEPLDELPSWRGSAVDYLLYSSIIAQLEEYVHAAIETFDLAEDLESTNGTRFSKVLGWIFDYAVRGYYDFVWANVGPDHDMNIVRPALEILTSRSLLLVCLRQGIDINPQNFFEMAGQARTSYEERNWTPLERRLLTYGTWRYSLRERMLFPERHRYDTPIDCAVQVRDADGSLRFSENLIPDGAVHYDWPLWLPYRDISCWCAHNRDTVGYFDPDALRPVREHSMELRMDFPVRLFSIELRRSEFSNLVRVMDEDGLEMAVTYTYANALGAPENFFEPRLFD</sequence>
<name>A0A6A5UAB3_9PLEO</name>
<dbReference type="GO" id="GO:0061630">
    <property type="term" value="F:ubiquitin protein ligase activity"/>
    <property type="evidence" value="ECO:0007669"/>
    <property type="project" value="TreeGrafter"/>
</dbReference>
<dbReference type="SMART" id="SM00184">
    <property type="entry name" value="RING"/>
    <property type="match status" value="1"/>
</dbReference>
<dbReference type="Pfam" id="PF11793">
    <property type="entry name" value="FANCL_C"/>
    <property type="match status" value="1"/>
</dbReference>
<evidence type="ECO:0000256" key="3">
    <source>
        <dbReference type="ARBA" id="ARBA00022833"/>
    </source>
</evidence>
<protein>
    <recommendedName>
        <fullName evidence="6">RING-type domain-containing protein</fullName>
    </recommendedName>
</protein>
<keyword evidence="8" id="KW-1185">Reference proteome</keyword>
<evidence type="ECO:0000259" key="6">
    <source>
        <dbReference type="PROSITE" id="PS50089"/>
    </source>
</evidence>
<proteinExistence type="predicted"/>
<keyword evidence="3" id="KW-0862">Zinc</keyword>
<dbReference type="GO" id="GO:0016567">
    <property type="term" value="P:protein ubiquitination"/>
    <property type="evidence" value="ECO:0007669"/>
    <property type="project" value="TreeGrafter"/>
</dbReference>
<keyword evidence="2 4" id="KW-0863">Zinc-finger</keyword>